<dbReference type="FunFam" id="2.60.40.10:FF:000362">
    <property type="entry name" value="Receptor-type tyrosine-protein phosphatase eta"/>
    <property type="match status" value="3"/>
</dbReference>
<dbReference type="OrthoDB" id="10253954at2759"/>
<feature type="non-terminal residue" evidence="4">
    <location>
        <position position="1"/>
    </location>
</feature>
<dbReference type="Gene3D" id="2.60.40.10">
    <property type="entry name" value="Immunoglobulins"/>
    <property type="match status" value="3"/>
</dbReference>
<proteinExistence type="inferred from homology"/>
<name>A0A7K9TL45_9PICI</name>
<organism evidence="4 5">
    <name type="scientific">Galbula dea</name>
    <dbReference type="NCBI Taxonomy" id="1109041"/>
    <lineage>
        <taxon>Eukaryota</taxon>
        <taxon>Metazoa</taxon>
        <taxon>Chordata</taxon>
        <taxon>Craniata</taxon>
        <taxon>Vertebrata</taxon>
        <taxon>Euteleostomi</taxon>
        <taxon>Archelosauria</taxon>
        <taxon>Archosauria</taxon>
        <taxon>Dinosauria</taxon>
        <taxon>Saurischia</taxon>
        <taxon>Theropoda</taxon>
        <taxon>Coelurosauria</taxon>
        <taxon>Aves</taxon>
        <taxon>Neognathae</taxon>
        <taxon>Neoaves</taxon>
        <taxon>Telluraves</taxon>
        <taxon>Coraciimorphae</taxon>
        <taxon>Piciformes</taxon>
        <taxon>Galbulidae</taxon>
        <taxon>Galbula</taxon>
    </lineage>
</organism>
<evidence type="ECO:0000259" key="3">
    <source>
        <dbReference type="PROSITE" id="PS50853"/>
    </source>
</evidence>
<evidence type="ECO:0000313" key="4">
    <source>
        <dbReference type="EMBL" id="NXI48436.1"/>
    </source>
</evidence>
<dbReference type="PANTHER" id="PTHR46708:SF11">
    <property type="entry name" value="RECEPTOR-TYPE TYROSINE-PROTEIN PHOSPHATASE ETA-LIKE"/>
    <property type="match status" value="1"/>
</dbReference>
<feature type="non-terminal residue" evidence="4">
    <location>
        <position position="267"/>
    </location>
</feature>
<dbReference type="SUPFAM" id="SSF49265">
    <property type="entry name" value="Fibronectin type III"/>
    <property type="match status" value="2"/>
</dbReference>
<feature type="domain" description="Fibronectin type-III" evidence="3">
    <location>
        <begin position="182"/>
        <end position="267"/>
    </location>
</feature>
<dbReference type="AlphaFoldDB" id="A0A7K9TL45"/>
<dbReference type="CDD" id="cd00063">
    <property type="entry name" value="FN3"/>
    <property type="match status" value="3"/>
</dbReference>
<protein>
    <submittedName>
        <fullName evidence="4">PTPRJ phosphatase</fullName>
    </submittedName>
</protein>
<dbReference type="SMART" id="SM00060">
    <property type="entry name" value="FN3"/>
    <property type="match status" value="3"/>
</dbReference>
<keyword evidence="1" id="KW-0677">Repeat</keyword>
<gene>
    <name evidence="4" type="primary">Ptprj_1</name>
    <name evidence="4" type="ORF">GALDEA_R09792</name>
</gene>
<evidence type="ECO:0000256" key="2">
    <source>
        <dbReference type="ARBA" id="ARBA00025789"/>
    </source>
</evidence>
<dbReference type="Proteomes" id="UP000566440">
    <property type="component" value="Unassembled WGS sequence"/>
</dbReference>
<dbReference type="EMBL" id="VWZX01011307">
    <property type="protein sequence ID" value="NXI48436.1"/>
    <property type="molecule type" value="Genomic_DNA"/>
</dbReference>
<comment type="similarity">
    <text evidence="2">Belongs to the protein-tyrosine phosphatase family. Receptor class 3 subfamily.</text>
</comment>
<dbReference type="InterPro" id="IPR013783">
    <property type="entry name" value="Ig-like_fold"/>
</dbReference>
<keyword evidence="5" id="KW-1185">Reference proteome</keyword>
<dbReference type="PANTHER" id="PTHR46708">
    <property type="entry name" value="TENASCIN"/>
    <property type="match status" value="1"/>
</dbReference>
<dbReference type="InterPro" id="IPR003961">
    <property type="entry name" value="FN3_dom"/>
</dbReference>
<dbReference type="Pfam" id="PF00041">
    <property type="entry name" value="fn3"/>
    <property type="match status" value="3"/>
</dbReference>
<feature type="domain" description="Fibronectin type-III" evidence="3">
    <location>
        <begin position="93"/>
        <end position="181"/>
    </location>
</feature>
<dbReference type="InterPro" id="IPR036116">
    <property type="entry name" value="FN3_sf"/>
</dbReference>
<accession>A0A7K9TL45</accession>
<sequence length="267" mass="28919">FTEPRPALGLKAEYIGLTSVNLTWVVNDTVSNSCMYRIEVVNDTSDRNVTSSVTKAEVTELIPGTKYTFTVFVIVNDSQTKEVSISLYTKPSPVLDLRAEYVGMTVVNLTWAVNDSASSSYTYRIEVVSDTPDRNVTSSVTEAEVTGLIPGTEYTFTVFSVANDGQTEGEGVSISLYTKPSPVLNLKAEYVGMTVVNLTWAVNDSASSSYTYRIEVVSDTPDRNVTSSVTEAEVTGLIPGTEYTFTVFSVANDGQTEGEGVSISLYT</sequence>
<feature type="domain" description="Fibronectin type-III" evidence="3">
    <location>
        <begin position="6"/>
        <end position="92"/>
    </location>
</feature>
<comment type="caution">
    <text evidence="4">The sequence shown here is derived from an EMBL/GenBank/DDBJ whole genome shotgun (WGS) entry which is preliminary data.</text>
</comment>
<dbReference type="PROSITE" id="PS50853">
    <property type="entry name" value="FN3"/>
    <property type="match status" value="3"/>
</dbReference>
<dbReference type="InterPro" id="IPR050991">
    <property type="entry name" value="ECM_Regulatory_Proteins"/>
</dbReference>
<evidence type="ECO:0000313" key="5">
    <source>
        <dbReference type="Proteomes" id="UP000566440"/>
    </source>
</evidence>
<reference evidence="4 5" key="1">
    <citation type="submission" date="2019-09" db="EMBL/GenBank/DDBJ databases">
        <title>Bird 10,000 Genomes (B10K) Project - Family phase.</title>
        <authorList>
            <person name="Zhang G."/>
        </authorList>
    </citation>
    <scope>NUCLEOTIDE SEQUENCE [LARGE SCALE GENOMIC DNA]</scope>
    <source>
        <strain evidence="4">B10K-DU-001-62</strain>
        <tissue evidence="4">Muscle</tissue>
    </source>
</reference>
<evidence type="ECO:0000256" key="1">
    <source>
        <dbReference type="ARBA" id="ARBA00022737"/>
    </source>
</evidence>